<name>A0ABD0W3K9_UMBPY</name>
<organism evidence="2 3">
    <name type="scientific">Umbra pygmaea</name>
    <name type="common">Eastern mudminnow</name>
    <dbReference type="NCBI Taxonomy" id="75934"/>
    <lineage>
        <taxon>Eukaryota</taxon>
        <taxon>Metazoa</taxon>
        <taxon>Chordata</taxon>
        <taxon>Craniata</taxon>
        <taxon>Vertebrata</taxon>
        <taxon>Euteleostomi</taxon>
        <taxon>Actinopterygii</taxon>
        <taxon>Neopterygii</taxon>
        <taxon>Teleostei</taxon>
        <taxon>Protacanthopterygii</taxon>
        <taxon>Esociformes</taxon>
        <taxon>Umbridae</taxon>
        <taxon>Umbra</taxon>
    </lineage>
</organism>
<gene>
    <name evidence="2" type="ORF">UPYG_G00308290</name>
</gene>
<protein>
    <submittedName>
        <fullName evidence="2">Uncharacterized protein</fullName>
    </submittedName>
</protein>
<reference evidence="2 3" key="1">
    <citation type="submission" date="2024-06" db="EMBL/GenBank/DDBJ databases">
        <authorList>
            <person name="Pan Q."/>
            <person name="Wen M."/>
            <person name="Jouanno E."/>
            <person name="Zahm M."/>
            <person name="Klopp C."/>
            <person name="Cabau C."/>
            <person name="Louis A."/>
            <person name="Berthelot C."/>
            <person name="Parey E."/>
            <person name="Roest Crollius H."/>
            <person name="Montfort J."/>
            <person name="Robinson-Rechavi M."/>
            <person name="Bouchez O."/>
            <person name="Lampietro C."/>
            <person name="Lopez Roques C."/>
            <person name="Donnadieu C."/>
            <person name="Postlethwait J."/>
            <person name="Bobe J."/>
            <person name="Verreycken H."/>
            <person name="Guiguen Y."/>
        </authorList>
    </citation>
    <scope>NUCLEOTIDE SEQUENCE [LARGE SCALE GENOMIC DNA]</scope>
    <source>
        <strain evidence="2">Up_M1</strain>
        <tissue evidence="2">Testis</tissue>
    </source>
</reference>
<accession>A0ABD0W3K9</accession>
<dbReference type="AlphaFoldDB" id="A0ABD0W3K9"/>
<evidence type="ECO:0000313" key="3">
    <source>
        <dbReference type="Proteomes" id="UP001557470"/>
    </source>
</evidence>
<comment type="caution">
    <text evidence="2">The sequence shown here is derived from an EMBL/GenBank/DDBJ whole genome shotgun (WGS) entry which is preliminary data.</text>
</comment>
<proteinExistence type="predicted"/>
<sequence length="67" mass="7713">MLPTVSNPGERNRREKEIDNQELLDTAKNRGKTEHEKEKESQCENFEGRRPTPMVMFTNESSATVSC</sequence>
<feature type="region of interest" description="Disordered" evidence="1">
    <location>
        <begin position="1"/>
        <end position="67"/>
    </location>
</feature>
<evidence type="ECO:0000313" key="2">
    <source>
        <dbReference type="EMBL" id="KAL0963588.1"/>
    </source>
</evidence>
<feature type="compositionally biased region" description="Basic and acidic residues" evidence="1">
    <location>
        <begin position="10"/>
        <end position="50"/>
    </location>
</feature>
<dbReference type="EMBL" id="JAGEUA010000010">
    <property type="protein sequence ID" value="KAL0963588.1"/>
    <property type="molecule type" value="Genomic_DNA"/>
</dbReference>
<dbReference type="Proteomes" id="UP001557470">
    <property type="component" value="Unassembled WGS sequence"/>
</dbReference>
<evidence type="ECO:0000256" key="1">
    <source>
        <dbReference type="SAM" id="MobiDB-lite"/>
    </source>
</evidence>
<feature type="compositionally biased region" description="Polar residues" evidence="1">
    <location>
        <begin position="58"/>
        <end position="67"/>
    </location>
</feature>
<keyword evidence="3" id="KW-1185">Reference proteome</keyword>